<evidence type="ECO:0000313" key="7">
    <source>
        <dbReference type="Proteomes" id="UP001232750"/>
    </source>
</evidence>
<dbReference type="Gene3D" id="2.40.40.20">
    <property type="match status" value="1"/>
</dbReference>
<dbReference type="SUPFAM" id="SSF53706">
    <property type="entry name" value="Formate dehydrogenase/DMSO reductase, domains 1-3"/>
    <property type="match status" value="1"/>
</dbReference>
<keyword evidence="7" id="KW-1185">Reference proteome</keyword>
<dbReference type="InterPro" id="IPR006657">
    <property type="entry name" value="MoPterin_dinucl-bd_dom"/>
</dbReference>
<evidence type="ECO:0000256" key="3">
    <source>
        <dbReference type="ARBA" id="ARBA00023004"/>
    </source>
</evidence>
<dbReference type="RefSeq" id="WP_283832000.1">
    <property type="nucleotide sequence ID" value="NZ_JASJEU010000013.1"/>
</dbReference>
<dbReference type="InterPro" id="IPR050612">
    <property type="entry name" value="Prok_Mopterin_Oxidored"/>
</dbReference>
<dbReference type="Gene3D" id="3.40.228.10">
    <property type="entry name" value="Dimethylsulfoxide Reductase, domain 2"/>
    <property type="match status" value="1"/>
</dbReference>
<sequence>MTKKYLEGNTYNPDIYRSDLDHWQEGDYTVYRTTQWSAPGCHDGCGILAYVNKEGKLEKIEGDPANGYNRGALCMRCLDIVEAMYAEDRLKYPMKRAREDRGKDAWQRISWDEAFDLIEEKVRYFQETYGSGSIVVQQGTGRNTTFFHSTALCYIGFNSPSDTGGFLSGSSCYGPRASIMALMAGCFLISDMSQALPERFDSPDYVLPECILIWGNDAIVSNPDGFLGHWMVEAMKRGSELVVIDPRLTWMAAKAKYWLPLRPATDAALAMAIANVIDEEGLIDHEFIDCWTFGYDTFIEACRTMTPEKAAEICWLDADTIRAAARFIGSSHPTSLQWGLKLDQQVAATPAGQAILGIVAMTGNIDVPGGNLLMVDHAFNLALSTGSNWRFVPEDQRKMILGNNVFPMHAQGDVGNMAQEDVVLEALESDGKINDVEGDMPLKMFVLYSTNPIANMATEAPRIYDAMVNHSEFNVDVNYVLTPSAMAYCELVLPIAMGPERNSLRAWWWPLRSIRKTSERYYECKSDEELVAELCNRLNPESPIPDNDIAWMDQILSESNTDLTFEDLKKKVIEWPEWHYRKYALGEVRYDGQPGFNTVTGRFEFTPVLLEQFGLPQTPYYEEPRESPLSTPELAEKYPLILMTGRRSWEFFHSEHRNLKTMREFHPDPLIEVSPELAEEHHLAEGDWVWVENHRGRCRQRIKITPGLNPRFVMAEHGWWFPEGDRERLFGVFDSNINNLTTQCNIGQSGYGAPYNGLLCTIYRCTEANSEVLPTEQVTEKGGWSYERSHLDF</sequence>
<dbReference type="SMART" id="SM00926">
    <property type="entry name" value="Molybdop_Fe4S4"/>
    <property type="match status" value="1"/>
</dbReference>
<evidence type="ECO:0000256" key="4">
    <source>
        <dbReference type="ARBA" id="ARBA00023014"/>
    </source>
</evidence>
<dbReference type="PANTHER" id="PTHR43742:SF6">
    <property type="entry name" value="OXIDOREDUCTASE YYAE-RELATED"/>
    <property type="match status" value="1"/>
</dbReference>
<evidence type="ECO:0000313" key="6">
    <source>
        <dbReference type="EMBL" id="MDJ1650659.1"/>
    </source>
</evidence>
<comment type="similarity">
    <text evidence="1">Belongs to the prokaryotic molybdopterin-containing oxidoreductase family.</text>
</comment>
<name>A0ABT7DMA2_9ACTN</name>
<protein>
    <submittedName>
        <fullName evidence="6">Molybdopterin-dependent oxidoreductase</fullName>
    </submittedName>
</protein>
<dbReference type="Proteomes" id="UP001232750">
    <property type="component" value="Unassembled WGS sequence"/>
</dbReference>
<accession>A0ABT7DMA2</accession>
<keyword evidence="2" id="KW-0479">Metal-binding</keyword>
<dbReference type="Pfam" id="PF00384">
    <property type="entry name" value="Molybdopterin"/>
    <property type="match status" value="1"/>
</dbReference>
<reference evidence="6 7" key="1">
    <citation type="submission" date="2023-05" db="EMBL/GenBank/DDBJ databases">
        <title>Gordonibacter KGMB12511T sp. nov., isolated from faeces of healthy Korean.</title>
        <authorList>
            <person name="Kim H.S."/>
            <person name="Kim J.-S."/>
            <person name="Suh M.K."/>
            <person name="Eom M.K."/>
            <person name="Do H.E."/>
            <person name="Lee J.-S."/>
        </authorList>
    </citation>
    <scope>NUCLEOTIDE SEQUENCE [LARGE SCALE GENOMIC DNA]</scope>
    <source>
        <strain evidence="6 7">KGMB12511</strain>
    </source>
</reference>
<dbReference type="InterPro" id="IPR006963">
    <property type="entry name" value="Mopterin_OxRdtase_4Fe-4S_dom"/>
</dbReference>
<gene>
    <name evidence="6" type="ORF">QNJ86_07585</name>
</gene>
<dbReference type="InterPro" id="IPR009010">
    <property type="entry name" value="Asp_de-COase-like_dom_sf"/>
</dbReference>
<dbReference type="SUPFAM" id="SSF50692">
    <property type="entry name" value="ADC-like"/>
    <property type="match status" value="1"/>
</dbReference>
<dbReference type="CDD" id="cd02781">
    <property type="entry name" value="MopB_CT_Acetylene-hydratase"/>
    <property type="match status" value="1"/>
</dbReference>
<dbReference type="Gene3D" id="3.40.50.740">
    <property type="match status" value="1"/>
</dbReference>
<comment type="caution">
    <text evidence="6">The sequence shown here is derived from an EMBL/GenBank/DDBJ whole genome shotgun (WGS) entry which is preliminary data.</text>
</comment>
<dbReference type="Pfam" id="PF01568">
    <property type="entry name" value="Molydop_binding"/>
    <property type="match status" value="1"/>
</dbReference>
<dbReference type="PANTHER" id="PTHR43742">
    <property type="entry name" value="TRIMETHYLAMINE-N-OXIDE REDUCTASE"/>
    <property type="match status" value="1"/>
</dbReference>
<dbReference type="PROSITE" id="PS51669">
    <property type="entry name" value="4FE4S_MOW_BIS_MGD"/>
    <property type="match status" value="1"/>
</dbReference>
<feature type="domain" description="4Fe-4S Mo/W bis-MGD-type" evidence="5">
    <location>
        <begin position="31"/>
        <end position="88"/>
    </location>
</feature>
<dbReference type="EMBL" id="JASJEU010000013">
    <property type="protein sequence ID" value="MDJ1650659.1"/>
    <property type="molecule type" value="Genomic_DNA"/>
</dbReference>
<dbReference type="InterPro" id="IPR037949">
    <property type="entry name" value="MopB_CT_Acetylene-hydratase"/>
</dbReference>
<keyword evidence="3" id="KW-0408">Iron</keyword>
<dbReference type="Pfam" id="PF04879">
    <property type="entry name" value="Molybdop_Fe4S4"/>
    <property type="match status" value="1"/>
</dbReference>
<evidence type="ECO:0000256" key="2">
    <source>
        <dbReference type="ARBA" id="ARBA00022723"/>
    </source>
</evidence>
<dbReference type="Gene3D" id="2.20.25.90">
    <property type="entry name" value="ADC-like domains"/>
    <property type="match status" value="1"/>
</dbReference>
<dbReference type="InterPro" id="IPR006656">
    <property type="entry name" value="Mopterin_OxRdtase"/>
</dbReference>
<evidence type="ECO:0000259" key="5">
    <source>
        <dbReference type="PROSITE" id="PS51669"/>
    </source>
</evidence>
<evidence type="ECO:0000256" key="1">
    <source>
        <dbReference type="ARBA" id="ARBA00010312"/>
    </source>
</evidence>
<keyword evidence="4" id="KW-0411">Iron-sulfur</keyword>
<proteinExistence type="inferred from homology"/>
<organism evidence="6 7">
    <name type="scientific">Gordonibacter faecis</name>
    <dbReference type="NCBI Taxonomy" id="3047475"/>
    <lineage>
        <taxon>Bacteria</taxon>
        <taxon>Bacillati</taxon>
        <taxon>Actinomycetota</taxon>
        <taxon>Coriobacteriia</taxon>
        <taxon>Eggerthellales</taxon>
        <taxon>Eggerthellaceae</taxon>
        <taxon>Gordonibacter</taxon>
    </lineage>
</organism>